<evidence type="ECO:0000256" key="1">
    <source>
        <dbReference type="ARBA" id="ARBA00011073"/>
    </source>
</evidence>
<dbReference type="SUPFAM" id="SSF52743">
    <property type="entry name" value="Subtilisin-like"/>
    <property type="match status" value="1"/>
</dbReference>
<keyword evidence="11" id="KW-1185">Reference proteome</keyword>
<dbReference type="GO" id="GO:0006508">
    <property type="term" value="P:proteolysis"/>
    <property type="evidence" value="ECO:0007669"/>
    <property type="project" value="UniProtKB-KW"/>
</dbReference>
<dbReference type="GO" id="GO:0004252">
    <property type="term" value="F:serine-type endopeptidase activity"/>
    <property type="evidence" value="ECO:0007669"/>
    <property type="project" value="UniProtKB-UniRule"/>
</dbReference>
<feature type="domain" description="Secretion system C-terminal sorting" evidence="9">
    <location>
        <begin position="566"/>
        <end position="638"/>
    </location>
</feature>
<evidence type="ECO:0000256" key="6">
    <source>
        <dbReference type="PROSITE-ProRule" id="PRU01240"/>
    </source>
</evidence>
<evidence type="ECO:0000313" key="10">
    <source>
        <dbReference type="EMBL" id="RWX03853.1"/>
    </source>
</evidence>
<dbReference type="PANTHER" id="PTHR43806:SF11">
    <property type="entry name" value="CEREVISIN-RELATED"/>
    <property type="match status" value="1"/>
</dbReference>
<dbReference type="Pfam" id="PF00082">
    <property type="entry name" value="Peptidase_S8"/>
    <property type="match status" value="1"/>
</dbReference>
<dbReference type="InterPro" id="IPR000209">
    <property type="entry name" value="Peptidase_S8/S53_dom"/>
</dbReference>
<evidence type="ECO:0000313" key="11">
    <source>
        <dbReference type="Proteomes" id="UP000287527"/>
    </source>
</evidence>
<gene>
    <name evidence="10" type="ORF">EPI11_02675</name>
</gene>
<accession>A0A3S3QB85</accession>
<comment type="caution">
    <text evidence="10">The sequence shown here is derived from an EMBL/GenBank/DDBJ whole genome shotgun (WGS) entry which is preliminary data.</text>
</comment>
<evidence type="ECO:0000256" key="7">
    <source>
        <dbReference type="SAM" id="SignalP"/>
    </source>
</evidence>
<dbReference type="InterPro" id="IPR008979">
    <property type="entry name" value="Galactose-bd-like_sf"/>
</dbReference>
<feature type="active site" description="Charge relay system" evidence="6">
    <location>
        <position position="343"/>
    </location>
</feature>
<comment type="similarity">
    <text evidence="1 6">Belongs to the peptidase S8 family.</text>
</comment>
<evidence type="ECO:0000256" key="5">
    <source>
        <dbReference type="ARBA" id="ARBA00022825"/>
    </source>
</evidence>
<dbReference type="Pfam" id="PF18962">
    <property type="entry name" value="Por_Secre_tail"/>
    <property type="match status" value="1"/>
</dbReference>
<evidence type="ECO:0000256" key="2">
    <source>
        <dbReference type="ARBA" id="ARBA00022670"/>
    </source>
</evidence>
<dbReference type="NCBIfam" id="TIGR04183">
    <property type="entry name" value="Por_Secre_tail"/>
    <property type="match status" value="1"/>
</dbReference>
<sequence length="639" mass="67651">MKKNTVKLYALALVLGGSVSAFAQGSPAKADLKDTNVKGLIELSKEFKDKYEKDYAEAVKLAAINNWPLVIKGENEKVSVLTKVSVEGIPLYMTTSNAGSAITSRANHLQPGGSLGLNLTGEFANGDIMYVGVWDGGYPLSNHLDLQGRVLPYDGGNSAASSYHPTHVTATIIGAGVNTPMAKGLAPKATVLSSNFQSDFPEMTDFAAEKYILSNHSYGLDQAQIPPAQLQIMLGSYDEYSQAVDRITFAAPYYLPVVAAGNDGDQTYDRLTDRSVSKNAITVAAVTQVNQYTGPESVTYANFSSWGPTNDFRIKPDISSKGVQVYSASNASVSAHSYDQGTSMAAPGVTGAILLLQQYYSNLHPHAGVDRNFMRSSTVRGLVAHTADEAGDTDGPDPIYGWGLLNAKKAAELLAADAAGSSAKIEELILLPGQTYTKQVVASGAESLIATLAWTDPAGSITTNSTKSVLVNNLDIVVTKDGVSYYPWKLDGGGQVAEKGVNNADNIEKVEINNAVGVYTITISHKNATLVNPNGSPQQAYSLLVSGVVGVPAGLEDVNKTSMFSLWPNPAQDELNISLTAGIEKDASAAIYDVQGRLVLNASLAAVDNVINVQGLVRGIYMVIIKNGDKSEVKKVIIK</sequence>
<keyword evidence="3 7" id="KW-0732">Signal</keyword>
<dbReference type="Proteomes" id="UP000287527">
    <property type="component" value="Unassembled WGS sequence"/>
</dbReference>
<dbReference type="RefSeq" id="WP_128388406.1">
    <property type="nucleotide sequence ID" value="NZ_SBII01000001.1"/>
</dbReference>
<dbReference type="InterPro" id="IPR034058">
    <property type="entry name" value="TagA/B/C/D_pept_dom"/>
</dbReference>
<name>A0A3S3QB85_9FLAO</name>
<dbReference type="OrthoDB" id="9792152at2"/>
<dbReference type="InterPro" id="IPR026444">
    <property type="entry name" value="Secre_tail"/>
</dbReference>
<protein>
    <submittedName>
        <fullName evidence="10">T9SS type A sorting domain-containing protein</fullName>
    </submittedName>
</protein>
<dbReference type="PANTHER" id="PTHR43806">
    <property type="entry name" value="PEPTIDASE S8"/>
    <property type="match status" value="1"/>
</dbReference>
<keyword evidence="5 6" id="KW-0720">Serine protease</keyword>
<dbReference type="AlphaFoldDB" id="A0A3S3QB85"/>
<proteinExistence type="inferred from homology"/>
<dbReference type="PROSITE" id="PS51892">
    <property type="entry name" value="SUBTILASE"/>
    <property type="match status" value="1"/>
</dbReference>
<reference evidence="10 11" key="1">
    <citation type="submission" date="2019-01" db="EMBL/GenBank/DDBJ databases">
        <title>Flavobacterium sp. nov.,isolated from freshwater.</title>
        <authorList>
            <person name="Zhang R."/>
            <person name="Du Z.-J."/>
        </authorList>
    </citation>
    <scope>NUCLEOTIDE SEQUENCE [LARGE SCALE GENOMIC DNA]</scope>
    <source>
        <strain evidence="10 11">1E403</strain>
    </source>
</reference>
<dbReference type="PROSITE" id="PS00138">
    <property type="entry name" value="SUBTILASE_SER"/>
    <property type="match status" value="1"/>
</dbReference>
<evidence type="ECO:0000256" key="3">
    <source>
        <dbReference type="ARBA" id="ARBA00022729"/>
    </source>
</evidence>
<organism evidence="10 11">
    <name type="scientific">Flavobacterium cerinum</name>
    <dbReference type="NCBI Taxonomy" id="2502784"/>
    <lineage>
        <taxon>Bacteria</taxon>
        <taxon>Pseudomonadati</taxon>
        <taxon>Bacteroidota</taxon>
        <taxon>Flavobacteriia</taxon>
        <taxon>Flavobacteriales</taxon>
        <taxon>Flavobacteriaceae</taxon>
        <taxon>Flavobacterium</taxon>
    </lineage>
</organism>
<feature type="active site" description="Charge relay system" evidence="6">
    <location>
        <position position="164"/>
    </location>
</feature>
<dbReference type="Gene3D" id="3.40.50.200">
    <property type="entry name" value="Peptidase S8/S53 domain"/>
    <property type="match status" value="1"/>
</dbReference>
<dbReference type="CDD" id="cd04842">
    <property type="entry name" value="Peptidases_S8_Kp43_protease"/>
    <property type="match status" value="1"/>
</dbReference>
<dbReference type="InterPro" id="IPR050131">
    <property type="entry name" value="Peptidase_S8_subtilisin-like"/>
</dbReference>
<dbReference type="SUPFAM" id="SSF49785">
    <property type="entry name" value="Galactose-binding domain-like"/>
    <property type="match status" value="1"/>
</dbReference>
<dbReference type="InterPro" id="IPR023828">
    <property type="entry name" value="Peptidase_S8_Ser-AS"/>
</dbReference>
<evidence type="ECO:0000259" key="9">
    <source>
        <dbReference type="Pfam" id="PF18962"/>
    </source>
</evidence>
<keyword evidence="4 6" id="KW-0378">Hydrolase</keyword>
<feature type="signal peptide" evidence="7">
    <location>
        <begin position="1"/>
        <end position="23"/>
    </location>
</feature>
<feature type="domain" description="Peptidase S8/S53" evidence="8">
    <location>
        <begin position="131"/>
        <end position="403"/>
    </location>
</feature>
<dbReference type="EMBL" id="SBII01000001">
    <property type="protein sequence ID" value="RWX03853.1"/>
    <property type="molecule type" value="Genomic_DNA"/>
</dbReference>
<evidence type="ECO:0000256" key="4">
    <source>
        <dbReference type="ARBA" id="ARBA00022801"/>
    </source>
</evidence>
<keyword evidence="2 6" id="KW-0645">Protease</keyword>
<dbReference type="InterPro" id="IPR036852">
    <property type="entry name" value="Peptidase_S8/S53_dom_sf"/>
</dbReference>
<feature type="active site" description="Charge relay system" evidence="6">
    <location>
        <position position="135"/>
    </location>
</feature>
<evidence type="ECO:0000259" key="8">
    <source>
        <dbReference type="Pfam" id="PF00082"/>
    </source>
</evidence>
<dbReference type="Gene3D" id="2.60.120.380">
    <property type="match status" value="1"/>
</dbReference>
<feature type="chain" id="PRO_5018648245" evidence="7">
    <location>
        <begin position="24"/>
        <end position="639"/>
    </location>
</feature>